<organism evidence="4 5">
    <name type="scientific">Mucor velutinosus</name>
    <dbReference type="NCBI Taxonomy" id="708070"/>
    <lineage>
        <taxon>Eukaryota</taxon>
        <taxon>Fungi</taxon>
        <taxon>Fungi incertae sedis</taxon>
        <taxon>Mucoromycota</taxon>
        <taxon>Mucoromycotina</taxon>
        <taxon>Mucoromycetes</taxon>
        <taxon>Mucorales</taxon>
        <taxon>Mucorineae</taxon>
        <taxon>Mucoraceae</taxon>
        <taxon>Mucor</taxon>
    </lineage>
</organism>
<keyword evidence="2" id="KW-0812">Transmembrane</keyword>
<comment type="caution">
    <text evidence="4">The sequence shown here is derived from an EMBL/GenBank/DDBJ whole genome shotgun (WGS) entry which is preliminary data.</text>
</comment>
<comment type="similarity">
    <text evidence="1">Belongs to the putative lipase ROG1 family.</text>
</comment>
<protein>
    <recommendedName>
        <fullName evidence="3">DUF676 domain-containing protein</fullName>
    </recommendedName>
</protein>
<evidence type="ECO:0000313" key="4">
    <source>
        <dbReference type="EMBL" id="KAK4517966.1"/>
    </source>
</evidence>
<dbReference type="PANTHER" id="PTHR12482:SF65">
    <property type="entry name" value="ESTERASE, PUTATIVE (AFU_ORTHOLOGUE AFUA_3G12320)-RELATED"/>
    <property type="match status" value="1"/>
</dbReference>
<dbReference type="Pfam" id="PF05057">
    <property type="entry name" value="DUF676"/>
    <property type="match status" value="1"/>
</dbReference>
<feature type="domain" description="DUF676" evidence="3">
    <location>
        <begin position="6"/>
        <end position="204"/>
    </location>
</feature>
<keyword evidence="5" id="KW-1185">Reference proteome</keyword>
<dbReference type="GO" id="GO:0047372">
    <property type="term" value="F:monoacylglycerol lipase activity"/>
    <property type="evidence" value="ECO:0007669"/>
    <property type="project" value="TreeGrafter"/>
</dbReference>
<feature type="transmembrane region" description="Helical" evidence="2">
    <location>
        <begin position="269"/>
        <end position="292"/>
    </location>
</feature>
<dbReference type="InterPro" id="IPR007751">
    <property type="entry name" value="DUF676_lipase-like"/>
</dbReference>
<dbReference type="Proteomes" id="UP001304243">
    <property type="component" value="Unassembled WGS sequence"/>
</dbReference>
<dbReference type="GeneID" id="89945017"/>
<name>A0AAN7DI85_9FUNG</name>
<dbReference type="AlphaFoldDB" id="A0AAN7DI85"/>
<evidence type="ECO:0000256" key="1">
    <source>
        <dbReference type="ARBA" id="ARBA00007920"/>
    </source>
</evidence>
<evidence type="ECO:0000313" key="5">
    <source>
        <dbReference type="Proteomes" id="UP001304243"/>
    </source>
</evidence>
<gene>
    <name evidence="4" type="ORF">ATC70_001315</name>
</gene>
<dbReference type="InterPro" id="IPR029058">
    <property type="entry name" value="AB_hydrolase_fold"/>
</dbReference>
<sequence length="450" mass="51167">MPDSEDIALVVLSHGLWGVRDHMVFIEKKLIDKYQDKIHVLNSSVNEAKFSYDGVDICGERLAEDIESTVVRLGKNGKQVKRISMIGYSLGGLIVRYAIGHLGQKGFFNTIEPAYFVTFATPHMGVRLPSSNAFSIMFNFVSGRLVSRSGEQLQLLDKYDKVDNKPMLEILSDPDQPYFKYLSKFKKRRTYANIANDRTVAYWTAGLELRDYFFNSKGKVDFTLDETYNSIITSFEKRLPNAPKSNKVGDLDANGKRKKKPLKPIILKYTFYCLLPILGPIFYILALSFIGFQGLVSRYRTSQILDQKKSLITNNQNSTSEETLGRRSSEADRYMNGELLAGALDAVNLPGEQNSPPKKHSTSSDALNAKTYYYNVEPSKLLDESCKPLPFIDTTKRIHRNLRLLEWERVWVYIRAFNAHGSIVCRQKRFTTDSGIATIQHFLDTTQLGL</sequence>
<dbReference type="GO" id="GO:0005811">
    <property type="term" value="C:lipid droplet"/>
    <property type="evidence" value="ECO:0007669"/>
    <property type="project" value="TreeGrafter"/>
</dbReference>
<dbReference type="PANTHER" id="PTHR12482">
    <property type="entry name" value="LIPASE ROG1-RELATED-RELATED"/>
    <property type="match status" value="1"/>
</dbReference>
<keyword evidence="2" id="KW-1133">Transmembrane helix</keyword>
<dbReference type="SUPFAM" id="SSF53474">
    <property type="entry name" value="alpha/beta-Hydrolases"/>
    <property type="match status" value="1"/>
</dbReference>
<reference evidence="4 5" key="1">
    <citation type="submission" date="2022-11" db="EMBL/GenBank/DDBJ databases">
        <title>Mucor velutinosus strain NIH1002 WGS.</title>
        <authorList>
            <person name="Subramanian P."/>
            <person name="Mullikin J.C."/>
            <person name="Segre J.A."/>
            <person name="Zelazny A.M."/>
        </authorList>
    </citation>
    <scope>NUCLEOTIDE SEQUENCE [LARGE SCALE GENOMIC DNA]</scope>
    <source>
        <strain evidence="4 5">NIH1002</strain>
    </source>
</reference>
<dbReference type="GO" id="GO:0004622">
    <property type="term" value="F:phosphatidylcholine lysophospholipase activity"/>
    <property type="evidence" value="ECO:0007669"/>
    <property type="project" value="TreeGrafter"/>
</dbReference>
<evidence type="ECO:0000256" key="2">
    <source>
        <dbReference type="SAM" id="Phobius"/>
    </source>
</evidence>
<dbReference type="Gene3D" id="3.40.50.1820">
    <property type="entry name" value="alpha/beta hydrolase"/>
    <property type="match status" value="1"/>
</dbReference>
<accession>A0AAN7DI85</accession>
<dbReference type="InterPro" id="IPR044294">
    <property type="entry name" value="Lipase-like"/>
</dbReference>
<evidence type="ECO:0000259" key="3">
    <source>
        <dbReference type="Pfam" id="PF05057"/>
    </source>
</evidence>
<dbReference type="EMBL" id="JASEJX010000013">
    <property type="protein sequence ID" value="KAK4517966.1"/>
    <property type="molecule type" value="Genomic_DNA"/>
</dbReference>
<keyword evidence="2" id="KW-0472">Membrane</keyword>
<dbReference type="RefSeq" id="XP_064684632.1">
    <property type="nucleotide sequence ID" value="XM_064820712.1"/>
</dbReference>
<proteinExistence type="inferred from homology"/>